<evidence type="ECO:0000256" key="1">
    <source>
        <dbReference type="SAM" id="MobiDB-lite"/>
    </source>
</evidence>
<dbReference type="Proteomes" id="UP000193411">
    <property type="component" value="Unassembled WGS sequence"/>
</dbReference>
<evidence type="ECO:0000313" key="4">
    <source>
        <dbReference type="Proteomes" id="UP000193411"/>
    </source>
</evidence>
<dbReference type="EMBL" id="MCFL01000064">
    <property type="protein sequence ID" value="ORZ31258.1"/>
    <property type="molecule type" value="Genomic_DNA"/>
</dbReference>
<evidence type="ECO:0000313" key="3">
    <source>
        <dbReference type="EMBL" id="ORZ31258.1"/>
    </source>
</evidence>
<keyword evidence="2" id="KW-0732">Signal</keyword>
<evidence type="ECO:0000256" key="2">
    <source>
        <dbReference type="SAM" id="SignalP"/>
    </source>
</evidence>
<comment type="caution">
    <text evidence="3">The sequence shown here is derived from an EMBL/GenBank/DDBJ whole genome shotgun (WGS) entry which is preliminary data.</text>
</comment>
<dbReference type="AlphaFoldDB" id="A0A1Y2H9I9"/>
<feature type="signal peptide" evidence="2">
    <location>
        <begin position="1"/>
        <end position="20"/>
    </location>
</feature>
<feature type="chain" id="PRO_5012305234" description="CSC1/OSCA1-like 7TM region domain-containing protein" evidence="2">
    <location>
        <begin position="21"/>
        <end position="113"/>
    </location>
</feature>
<name>A0A1Y2H9I9_9FUNG</name>
<proteinExistence type="predicted"/>
<evidence type="ECO:0008006" key="5">
    <source>
        <dbReference type="Google" id="ProtNLM"/>
    </source>
</evidence>
<accession>A0A1Y2H9I9</accession>
<keyword evidence="4" id="KW-1185">Reference proteome</keyword>
<reference evidence="3 4" key="1">
    <citation type="submission" date="2016-07" db="EMBL/GenBank/DDBJ databases">
        <title>Pervasive Adenine N6-methylation of Active Genes in Fungi.</title>
        <authorList>
            <consortium name="DOE Joint Genome Institute"/>
            <person name="Mondo S.J."/>
            <person name="Dannebaum R.O."/>
            <person name="Kuo R.C."/>
            <person name="Labutti K."/>
            <person name="Haridas S."/>
            <person name="Kuo A."/>
            <person name="Salamov A."/>
            <person name="Ahrendt S.R."/>
            <person name="Lipzen A."/>
            <person name="Sullivan W."/>
            <person name="Andreopoulos W.B."/>
            <person name="Clum A."/>
            <person name="Lindquist E."/>
            <person name="Daum C."/>
            <person name="Ramamoorthy G.K."/>
            <person name="Gryganskyi A."/>
            <person name="Culley D."/>
            <person name="Magnuson J.K."/>
            <person name="James T.Y."/>
            <person name="O'Malley M.A."/>
            <person name="Stajich J.E."/>
            <person name="Spatafora J.W."/>
            <person name="Visel A."/>
            <person name="Grigoriev I.V."/>
        </authorList>
    </citation>
    <scope>NUCLEOTIDE SEQUENCE [LARGE SCALE GENOMIC DNA]</scope>
    <source>
        <strain evidence="3 4">PL171</strain>
    </source>
</reference>
<feature type="compositionally biased region" description="Polar residues" evidence="1">
    <location>
        <begin position="57"/>
        <end position="67"/>
    </location>
</feature>
<feature type="region of interest" description="Disordered" evidence="1">
    <location>
        <begin position="57"/>
        <end position="77"/>
    </location>
</feature>
<protein>
    <recommendedName>
        <fullName evidence="5">CSC1/OSCA1-like 7TM region domain-containing protein</fullName>
    </recommendedName>
</protein>
<organism evidence="3 4">
    <name type="scientific">Catenaria anguillulae PL171</name>
    <dbReference type="NCBI Taxonomy" id="765915"/>
    <lineage>
        <taxon>Eukaryota</taxon>
        <taxon>Fungi</taxon>
        <taxon>Fungi incertae sedis</taxon>
        <taxon>Blastocladiomycota</taxon>
        <taxon>Blastocladiomycetes</taxon>
        <taxon>Blastocladiales</taxon>
        <taxon>Catenariaceae</taxon>
        <taxon>Catenaria</taxon>
    </lineage>
</organism>
<gene>
    <name evidence="3" type="ORF">BCR44DRAFT_1276659</name>
</gene>
<sequence length="113" mass="12571">MLPIGFLLYILPNAIKVTLARTPRYPSADQREDEWMYLVNLLCVPARPHPSRLAFSPSLSTNLSTRSPPARPAATLTEPFSTRLTRSLSTLSSFCPVGRKLPCTHPRLAVPTR</sequence>